<organism evidence="2 3">
    <name type="scientific">Homarus americanus</name>
    <name type="common">American lobster</name>
    <dbReference type="NCBI Taxonomy" id="6706"/>
    <lineage>
        <taxon>Eukaryota</taxon>
        <taxon>Metazoa</taxon>
        <taxon>Ecdysozoa</taxon>
        <taxon>Arthropoda</taxon>
        <taxon>Crustacea</taxon>
        <taxon>Multicrustacea</taxon>
        <taxon>Malacostraca</taxon>
        <taxon>Eumalacostraca</taxon>
        <taxon>Eucarida</taxon>
        <taxon>Decapoda</taxon>
        <taxon>Pleocyemata</taxon>
        <taxon>Astacidea</taxon>
        <taxon>Nephropoidea</taxon>
        <taxon>Nephropidae</taxon>
        <taxon>Homarus</taxon>
    </lineage>
</organism>
<comment type="caution">
    <text evidence="2">The sequence shown here is derived from an EMBL/GenBank/DDBJ whole genome shotgun (WGS) entry which is preliminary data.</text>
</comment>
<feature type="region of interest" description="Disordered" evidence="1">
    <location>
        <begin position="1"/>
        <end position="47"/>
    </location>
</feature>
<dbReference type="Gene3D" id="1.20.1070.10">
    <property type="entry name" value="Rhodopsin 7-helix transmembrane proteins"/>
    <property type="match status" value="1"/>
</dbReference>
<feature type="compositionally biased region" description="Low complexity" evidence="1">
    <location>
        <begin position="1"/>
        <end position="18"/>
    </location>
</feature>
<dbReference type="EMBL" id="JAHLQT010028443">
    <property type="protein sequence ID" value="KAG7161986.1"/>
    <property type="molecule type" value="Genomic_DNA"/>
</dbReference>
<reference evidence="2" key="1">
    <citation type="journal article" date="2021" name="Sci. Adv.">
        <title>The American lobster genome reveals insights on longevity, neural, and immune adaptations.</title>
        <authorList>
            <person name="Polinski J.M."/>
            <person name="Zimin A.V."/>
            <person name="Clark K.F."/>
            <person name="Kohn A.B."/>
            <person name="Sadowski N."/>
            <person name="Timp W."/>
            <person name="Ptitsyn A."/>
            <person name="Khanna P."/>
            <person name="Romanova D.Y."/>
            <person name="Williams P."/>
            <person name="Greenwood S.J."/>
            <person name="Moroz L.L."/>
            <person name="Walt D.R."/>
            <person name="Bodnar A.G."/>
        </authorList>
    </citation>
    <scope>NUCLEOTIDE SEQUENCE</scope>
    <source>
        <strain evidence="2">GMGI-L3</strain>
    </source>
</reference>
<evidence type="ECO:0000313" key="3">
    <source>
        <dbReference type="Proteomes" id="UP000747542"/>
    </source>
</evidence>
<dbReference type="SUPFAM" id="SSF81321">
    <property type="entry name" value="Family A G protein-coupled receptor-like"/>
    <property type="match status" value="1"/>
</dbReference>
<sequence>MLPPTLSHAPSLSPRSLSPAPPLSHTPSPPSPHAPLTSPRSLPPLTPLPHPPVAGVVRGDGVLSYFIALSNSALNPIIYCGFNDNFRKGHVSPHLQTLSTGRIHHRREYNCVQTAGYTTVVSITGQTAGYTTVVSITVSDGRIHHRREYNCVRRQDTPLVSNCVRRQDTTVVSITMSDGRIHHHRYTVVSITVSDGRIHHRREYNCRQTAGYTTVVSITVCQTAGYTTVVSITVTDGRIHHRREYNCVRRQDTPPSSGQKCSLTSTHSGRVLRTSLEKDLDHNNLKDDALDPTCEVLLRSLLTHVYISQC</sequence>
<evidence type="ECO:0000256" key="1">
    <source>
        <dbReference type="SAM" id="MobiDB-lite"/>
    </source>
</evidence>
<dbReference type="AlphaFoldDB" id="A0A8J5JQ34"/>
<accession>A0A8J5JQ34</accession>
<proteinExistence type="predicted"/>
<dbReference type="Proteomes" id="UP000747542">
    <property type="component" value="Unassembled WGS sequence"/>
</dbReference>
<name>A0A8J5JQ34_HOMAM</name>
<protein>
    <submittedName>
        <fullName evidence="2">Uncharacterized protein</fullName>
    </submittedName>
</protein>
<keyword evidence="3" id="KW-1185">Reference proteome</keyword>
<evidence type="ECO:0000313" key="2">
    <source>
        <dbReference type="EMBL" id="KAG7161986.1"/>
    </source>
</evidence>
<feature type="compositionally biased region" description="Pro residues" evidence="1">
    <location>
        <begin position="19"/>
        <end position="33"/>
    </location>
</feature>
<gene>
    <name evidence="2" type="ORF">Hamer_G028967</name>
</gene>